<feature type="region of interest" description="Disordered" evidence="1">
    <location>
        <begin position="124"/>
        <end position="170"/>
    </location>
</feature>
<reference evidence="2" key="1">
    <citation type="submission" date="2020-05" db="EMBL/GenBank/DDBJ databases">
        <title>Mycena genomes resolve the evolution of fungal bioluminescence.</title>
        <authorList>
            <person name="Tsai I.J."/>
        </authorList>
    </citation>
    <scope>NUCLEOTIDE SEQUENCE</scope>
    <source>
        <strain evidence="2">160909Yilan</strain>
    </source>
</reference>
<evidence type="ECO:0000313" key="2">
    <source>
        <dbReference type="EMBL" id="KAF7367616.1"/>
    </source>
</evidence>
<dbReference type="InterPro" id="IPR036291">
    <property type="entry name" value="NAD(P)-bd_dom_sf"/>
</dbReference>
<dbReference type="EMBL" id="JACAZH010000005">
    <property type="protein sequence ID" value="KAF7367616.1"/>
    <property type="molecule type" value="Genomic_DNA"/>
</dbReference>
<keyword evidence="3" id="KW-1185">Reference proteome</keyword>
<feature type="compositionally biased region" description="Basic residues" evidence="1">
    <location>
        <begin position="141"/>
        <end position="150"/>
    </location>
</feature>
<feature type="compositionally biased region" description="Low complexity" evidence="1">
    <location>
        <begin position="159"/>
        <end position="170"/>
    </location>
</feature>
<feature type="compositionally biased region" description="Low complexity" evidence="1">
    <location>
        <begin position="124"/>
        <end position="135"/>
    </location>
</feature>
<protein>
    <recommendedName>
        <fullName evidence="4">Ketoreductase (KR) domain-containing protein</fullName>
    </recommendedName>
</protein>
<gene>
    <name evidence="2" type="ORF">MSAN_00825100</name>
</gene>
<dbReference type="Gene3D" id="3.40.50.720">
    <property type="entry name" value="NAD(P)-binding Rossmann-like Domain"/>
    <property type="match status" value="1"/>
</dbReference>
<evidence type="ECO:0000313" key="3">
    <source>
        <dbReference type="Proteomes" id="UP000623467"/>
    </source>
</evidence>
<name>A0A8H7DDJ4_9AGAR</name>
<dbReference type="Proteomes" id="UP000623467">
    <property type="component" value="Unassembled WGS sequence"/>
</dbReference>
<sequence length="194" mass="20884">MVLKMLAAAYNYWPTQYTPHAVVSIILVLATHRIAQGRATTRERDLHGCVVLLTGAFTPLGLTLLEALAQRGAYVIALTADKVEERVATYVDLNVFAEGCDLRDPASVKAFGADDSYEFSAFSASPASFGSAPAATGEKSLRRRSRRSLPKRPVPSAPPSSHATSSAYSSYSGPLAFRRQDFGPSSRIISSLFL</sequence>
<comment type="caution">
    <text evidence="2">The sequence shown here is derived from an EMBL/GenBank/DDBJ whole genome shotgun (WGS) entry which is preliminary data.</text>
</comment>
<evidence type="ECO:0008006" key="4">
    <source>
        <dbReference type="Google" id="ProtNLM"/>
    </source>
</evidence>
<proteinExistence type="predicted"/>
<organism evidence="2 3">
    <name type="scientific">Mycena sanguinolenta</name>
    <dbReference type="NCBI Taxonomy" id="230812"/>
    <lineage>
        <taxon>Eukaryota</taxon>
        <taxon>Fungi</taxon>
        <taxon>Dikarya</taxon>
        <taxon>Basidiomycota</taxon>
        <taxon>Agaricomycotina</taxon>
        <taxon>Agaricomycetes</taxon>
        <taxon>Agaricomycetidae</taxon>
        <taxon>Agaricales</taxon>
        <taxon>Marasmiineae</taxon>
        <taxon>Mycenaceae</taxon>
        <taxon>Mycena</taxon>
    </lineage>
</organism>
<dbReference type="AlphaFoldDB" id="A0A8H7DDJ4"/>
<dbReference type="SUPFAM" id="SSF51735">
    <property type="entry name" value="NAD(P)-binding Rossmann-fold domains"/>
    <property type="match status" value="1"/>
</dbReference>
<dbReference type="OrthoDB" id="191979at2759"/>
<evidence type="ECO:0000256" key="1">
    <source>
        <dbReference type="SAM" id="MobiDB-lite"/>
    </source>
</evidence>
<accession>A0A8H7DDJ4</accession>